<dbReference type="PANTHER" id="PTHR34294:SF1">
    <property type="entry name" value="TRANSCRIPTIONAL REGULATOR LSRR"/>
    <property type="match status" value="1"/>
</dbReference>
<dbReference type="GO" id="GO:0030246">
    <property type="term" value="F:carbohydrate binding"/>
    <property type="evidence" value="ECO:0007669"/>
    <property type="project" value="InterPro"/>
</dbReference>
<gene>
    <name evidence="6" type="ORF">SAMN04488579_102154</name>
</gene>
<dbReference type="InterPro" id="IPR051054">
    <property type="entry name" value="SorC_transcr_regulators"/>
</dbReference>
<keyword evidence="2" id="KW-0805">Transcription regulation</keyword>
<protein>
    <submittedName>
        <fullName evidence="6">Deoxyribonucleoside regulator</fullName>
    </submittedName>
</protein>
<dbReference type="EMBL" id="FNOU01000002">
    <property type="protein sequence ID" value="SDX43620.1"/>
    <property type="molecule type" value="Genomic_DNA"/>
</dbReference>
<dbReference type="STRING" id="1528.SAMN04488579_102154"/>
<dbReference type="InterPro" id="IPR037171">
    <property type="entry name" value="NagB/RpiA_transferase-like"/>
</dbReference>
<comment type="similarity">
    <text evidence="1">Belongs to the SorC transcriptional regulatory family.</text>
</comment>
<dbReference type="GO" id="GO:0003677">
    <property type="term" value="F:DNA binding"/>
    <property type="evidence" value="ECO:0007669"/>
    <property type="project" value="UniProtKB-KW"/>
</dbReference>
<dbReference type="InterPro" id="IPR007324">
    <property type="entry name" value="Sugar-bd_dom_put"/>
</dbReference>
<dbReference type="PANTHER" id="PTHR34294">
    <property type="entry name" value="TRANSCRIPTIONAL REGULATOR-RELATED"/>
    <property type="match status" value="1"/>
</dbReference>
<keyword evidence="7" id="KW-1185">Reference proteome</keyword>
<proteinExistence type="inferred from homology"/>
<organism evidence="6 7">
    <name type="scientific">Eubacterium barkeri</name>
    <name type="common">Clostridium barkeri</name>
    <dbReference type="NCBI Taxonomy" id="1528"/>
    <lineage>
        <taxon>Bacteria</taxon>
        <taxon>Bacillati</taxon>
        <taxon>Bacillota</taxon>
        <taxon>Clostridia</taxon>
        <taxon>Eubacteriales</taxon>
        <taxon>Eubacteriaceae</taxon>
        <taxon>Eubacterium</taxon>
    </lineage>
</organism>
<dbReference type="Proteomes" id="UP000199652">
    <property type="component" value="Unassembled WGS sequence"/>
</dbReference>
<dbReference type="RefSeq" id="WP_090243176.1">
    <property type="nucleotide sequence ID" value="NZ_FNOU01000002.1"/>
</dbReference>
<evidence type="ECO:0000256" key="3">
    <source>
        <dbReference type="ARBA" id="ARBA00023125"/>
    </source>
</evidence>
<evidence type="ECO:0000313" key="7">
    <source>
        <dbReference type="Proteomes" id="UP000199652"/>
    </source>
</evidence>
<dbReference type="SUPFAM" id="SSF100950">
    <property type="entry name" value="NagB/RpiA/CoA transferase-like"/>
    <property type="match status" value="1"/>
</dbReference>
<evidence type="ECO:0000256" key="2">
    <source>
        <dbReference type="ARBA" id="ARBA00023015"/>
    </source>
</evidence>
<sequence>MDQNKVNQILRIAKMHFELKMSQVDIAAAENLSKSTVSRILKNAMDLGFVEVRVIEPLHSFSDLEAELISRYPLRKAVIVPDIVKNDEILLQDVCTALAEDLPRYIENDSIVGVAWGRTLSALLPQLRPIKRSGVSVIQLNGGFSRVLYESGAMEIIKGFVRCFGSTGHLLPAPAVVDNKDIAAAIRTDSQIDKIFKMAKDCQIAIYSVGNISRKSQLFEMGCFSDEEYHAIEKRGATGDVCSHFIDARGHLADPELDQRVLATPLADIQAIPNKLLIAVGQEKAAAIRACLLGGLVDVLYIDEPTVRTLLSL</sequence>
<keyword evidence="4" id="KW-0804">Transcription</keyword>
<reference evidence="7" key="1">
    <citation type="submission" date="2016-10" db="EMBL/GenBank/DDBJ databases">
        <authorList>
            <person name="Varghese N."/>
            <person name="Submissions S."/>
        </authorList>
    </citation>
    <scope>NUCLEOTIDE SEQUENCE [LARGE SCALE GENOMIC DNA]</scope>
    <source>
        <strain evidence="7">VPI 5359</strain>
    </source>
</reference>
<name>A0A1H3BNN2_EUBBA</name>
<dbReference type="OrthoDB" id="58802at2"/>
<evidence type="ECO:0000259" key="5">
    <source>
        <dbReference type="Pfam" id="PF04198"/>
    </source>
</evidence>
<dbReference type="Gene3D" id="1.10.10.60">
    <property type="entry name" value="Homeodomain-like"/>
    <property type="match status" value="1"/>
</dbReference>
<dbReference type="AlphaFoldDB" id="A0A1H3BNN2"/>
<accession>A0A1H3BNN2</accession>
<keyword evidence="3" id="KW-0238">DNA-binding</keyword>
<dbReference type="Gene3D" id="3.40.50.1360">
    <property type="match status" value="1"/>
</dbReference>
<evidence type="ECO:0000313" key="6">
    <source>
        <dbReference type="EMBL" id="SDX43620.1"/>
    </source>
</evidence>
<dbReference type="Pfam" id="PF04198">
    <property type="entry name" value="Sugar-bind"/>
    <property type="match status" value="1"/>
</dbReference>
<evidence type="ECO:0000256" key="1">
    <source>
        <dbReference type="ARBA" id="ARBA00010466"/>
    </source>
</evidence>
<evidence type="ECO:0000256" key="4">
    <source>
        <dbReference type="ARBA" id="ARBA00023163"/>
    </source>
</evidence>
<feature type="domain" description="Sugar-binding" evidence="5">
    <location>
        <begin position="61"/>
        <end position="312"/>
    </location>
</feature>